<dbReference type="EMBL" id="PDUD01000001">
    <property type="protein sequence ID" value="PHN08677.1"/>
    <property type="molecule type" value="Genomic_DNA"/>
</dbReference>
<dbReference type="AlphaFoldDB" id="A0A2D0NJP3"/>
<name>A0A2D0NJP3_FLAN2</name>
<dbReference type="Proteomes" id="UP000223913">
    <property type="component" value="Unassembled WGS sequence"/>
</dbReference>
<evidence type="ECO:0000313" key="2">
    <source>
        <dbReference type="Proteomes" id="UP000223913"/>
    </source>
</evidence>
<comment type="caution">
    <text evidence="1">The sequence shown here is derived from an EMBL/GenBank/DDBJ whole genome shotgun (WGS) entry which is preliminary data.</text>
</comment>
<accession>A0A2D0NJP3</accession>
<reference evidence="1 2" key="1">
    <citation type="submission" date="2017-10" db="EMBL/GenBank/DDBJ databases">
        <title>The draft genome sequence of Lewinella nigricans NBRC 102662.</title>
        <authorList>
            <person name="Wang K."/>
        </authorList>
    </citation>
    <scope>NUCLEOTIDE SEQUENCE [LARGE SCALE GENOMIC DNA]</scope>
    <source>
        <strain evidence="1 2">NBRC 102662</strain>
    </source>
</reference>
<evidence type="ECO:0000313" key="1">
    <source>
        <dbReference type="EMBL" id="PHN08677.1"/>
    </source>
</evidence>
<proteinExistence type="predicted"/>
<organism evidence="1 2">
    <name type="scientific">Flavilitoribacter nigricans (strain ATCC 23147 / DSM 23189 / NBRC 102662 / NCIMB 1420 / SS-2)</name>
    <name type="common">Lewinella nigricans</name>
    <dbReference type="NCBI Taxonomy" id="1122177"/>
    <lineage>
        <taxon>Bacteria</taxon>
        <taxon>Pseudomonadati</taxon>
        <taxon>Bacteroidota</taxon>
        <taxon>Saprospiria</taxon>
        <taxon>Saprospirales</taxon>
        <taxon>Lewinellaceae</taxon>
        <taxon>Flavilitoribacter</taxon>
    </lineage>
</organism>
<protein>
    <submittedName>
        <fullName evidence="1">Uncharacterized protein</fullName>
    </submittedName>
</protein>
<sequence>MFWLGHEVLQQSLIQKEKGQYENMIEFDLEHQVSEVLPPGSFWETGKDRFGRDYRVMVDAWGVPVGW</sequence>
<gene>
    <name evidence="1" type="ORF">CRP01_01840</name>
</gene>
<keyword evidence="2" id="KW-1185">Reference proteome</keyword>